<dbReference type="EMBL" id="NPCC01000005">
    <property type="protein sequence ID" value="PAE90334.1"/>
    <property type="molecule type" value="Genomic_DNA"/>
</dbReference>
<evidence type="ECO:0000313" key="1">
    <source>
        <dbReference type="EMBL" id="PAE90334.1"/>
    </source>
</evidence>
<reference evidence="1 2" key="1">
    <citation type="submission" date="2017-07" db="EMBL/GenBank/DDBJ databases">
        <title>Isolation and whole genome analysis of endospore-forming bacteria from heroin.</title>
        <authorList>
            <person name="Kalinowski J."/>
            <person name="Ahrens B."/>
            <person name="Al-Dilaimi A."/>
            <person name="Winkler A."/>
            <person name="Wibberg D."/>
            <person name="Schleenbecker U."/>
            <person name="Ruckert C."/>
            <person name="Wolfel R."/>
            <person name="Grass G."/>
        </authorList>
    </citation>
    <scope>NUCLEOTIDE SEQUENCE [LARGE SCALE GENOMIC DNA]</scope>
    <source>
        <strain evidence="1 2">7539</strain>
    </source>
</reference>
<sequence>MEQEILFIEKGNLQGFKVLPGVDPKRVIIRENGSAKLDLNISGTTIAVASSGVDEGNAHEWLWGIGMKFLEKHDFQYTKILVTSDMVLNGELIVPWEAVIKEQR</sequence>
<dbReference type="RefSeq" id="WP_095326209.1">
    <property type="nucleotide sequence ID" value="NZ_BOQQ01000003.1"/>
</dbReference>
<protein>
    <submittedName>
        <fullName evidence="1">Uncharacterized protein</fullName>
    </submittedName>
</protein>
<organism evidence="1 2">
    <name type="scientific">Shouchella clausii</name>
    <name type="common">Alkalihalobacillus clausii</name>
    <dbReference type="NCBI Taxonomy" id="79880"/>
    <lineage>
        <taxon>Bacteria</taxon>
        <taxon>Bacillati</taxon>
        <taxon>Bacillota</taxon>
        <taxon>Bacilli</taxon>
        <taxon>Bacillales</taxon>
        <taxon>Bacillaceae</taxon>
        <taxon>Shouchella</taxon>
    </lineage>
</organism>
<dbReference type="Proteomes" id="UP000216207">
    <property type="component" value="Unassembled WGS sequence"/>
</dbReference>
<proteinExistence type="predicted"/>
<accession>A0A268P3I8</accession>
<evidence type="ECO:0000313" key="2">
    <source>
        <dbReference type="Proteomes" id="UP000216207"/>
    </source>
</evidence>
<gene>
    <name evidence="1" type="ORF">CHH72_04970</name>
</gene>
<comment type="caution">
    <text evidence="1">The sequence shown here is derived from an EMBL/GenBank/DDBJ whole genome shotgun (WGS) entry which is preliminary data.</text>
</comment>
<dbReference type="AlphaFoldDB" id="A0A268P3I8"/>
<name>A0A268P3I8_SHOCL</name>